<accession>A0A7T3G1D1</accession>
<feature type="region of interest" description="Disordered" evidence="1">
    <location>
        <begin position="1"/>
        <end position="52"/>
    </location>
</feature>
<reference evidence="2 3" key="1">
    <citation type="submission" date="2020-12" db="EMBL/GenBank/DDBJ databases">
        <title>Halosimplex halophilum sp. nov. and Halosimplex salinum sp. nov., two new members of the genus Halosimplex.</title>
        <authorList>
            <person name="Cui H.L."/>
        </authorList>
    </citation>
    <scope>NUCLEOTIDE SEQUENCE [LARGE SCALE GENOMIC DNA]</scope>
    <source>
        <strain evidence="2 3">YGH94</strain>
    </source>
</reference>
<evidence type="ECO:0008006" key="4">
    <source>
        <dbReference type="Google" id="ProtNLM"/>
    </source>
</evidence>
<keyword evidence="3" id="KW-1185">Reference proteome</keyword>
<dbReference type="GeneID" id="60588229"/>
<sequence>MTRQQSNSEYTSPQMTEYGPVESITEQSNKEGGATDQYSDNTPLVGSISPAS</sequence>
<dbReference type="EMBL" id="CP065856">
    <property type="protein sequence ID" value="QPV64357.1"/>
    <property type="molecule type" value="Genomic_DNA"/>
</dbReference>
<dbReference type="RefSeq" id="WP_198063130.1">
    <property type="nucleotide sequence ID" value="NZ_CP065856.1"/>
</dbReference>
<dbReference type="Proteomes" id="UP000595001">
    <property type="component" value="Chromosome"/>
</dbReference>
<dbReference type="OrthoDB" id="198526at2157"/>
<feature type="compositionally biased region" description="Polar residues" evidence="1">
    <location>
        <begin position="1"/>
        <end position="15"/>
    </location>
</feature>
<evidence type="ECO:0000313" key="2">
    <source>
        <dbReference type="EMBL" id="QPV64357.1"/>
    </source>
</evidence>
<dbReference type="KEGG" id="hlt:I7X12_07010"/>
<proteinExistence type="predicted"/>
<feature type="compositionally biased region" description="Polar residues" evidence="1">
    <location>
        <begin position="36"/>
        <end position="52"/>
    </location>
</feature>
<dbReference type="AlphaFoldDB" id="A0A7T3G1D1"/>
<evidence type="ECO:0000256" key="1">
    <source>
        <dbReference type="SAM" id="MobiDB-lite"/>
    </source>
</evidence>
<protein>
    <recommendedName>
        <fullName evidence="4">Lasso RiPP family leader peptide-containing protein</fullName>
    </recommendedName>
</protein>
<name>A0A7T3G1D1_9EURY</name>
<evidence type="ECO:0000313" key="3">
    <source>
        <dbReference type="Proteomes" id="UP000595001"/>
    </source>
</evidence>
<gene>
    <name evidence="2" type="ORF">I7X12_07010</name>
</gene>
<organism evidence="2 3">
    <name type="scientific">Halosimplex litoreum</name>
    <dbReference type="NCBI Taxonomy" id="1198301"/>
    <lineage>
        <taxon>Archaea</taxon>
        <taxon>Methanobacteriati</taxon>
        <taxon>Methanobacteriota</taxon>
        <taxon>Stenosarchaea group</taxon>
        <taxon>Halobacteria</taxon>
        <taxon>Halobacteriales</taxon>
        <taxon>Haloarculaceae</taxon>
        <taxon>Halosimplex</taxon>
    </lineage>
</organism>